<dbReference type="AlphaFoldDB" id="A0A4Q0VUE8"/>
<comment type="caution">
    <text evidence="1">The sequence shown here is derived from an EMBL/GenBank/DDBJ whole genome shotgun (WGS) entry which is preliminary data.</text>
</comment>
<dbReference type="OrthoDB" id="9813379at2"/>
<dbReference type="Gene3D" id="2.60.120.1140">
    <property type="entry name" value="Protein of unknown function DUF192"/>
    <property type="match status" value="1"/>
</dbReference>
<dbReference type="PANTHER" id="PTHR37953:SF1">
    <property type="entry name" value="UPF0127 PROTEIN MJ1496"/>
    <property type="match status" value="1"/>
</dbReference>
<sequence>MKLVNGSNGKILAEDLKVADTFLSRLRGLMFTDTLPSNCALHIIPCRSIHSFFMNYAIDVVYLNANMQIVAIDEAVAPGKIGKLHKGTISVVELPAGKVAATETRVGNYLQKIEKGEDLYVKQI</sequence>
<dbReference type="Proteomes" id="UP000290649">
    <property type="component" value="Unassembled WGS sequence"/>
</dbReference>
<name>A0A4Q0VUE8_9BACI</name>
<keyword evidence="2" id="KW-1185">Reference proteome</keyword>
<dbReference type="PANTHER" id="PTHR37953">
    <property type="entry name" value="UPF0127 PROTEIN MJ1496"/>
    <property type="match status" value="1"/>
</dbReference>
<evidence type="ECO:0000313" key="2">
    <source>
        <dbReference type="Proteomes" id="UP000290649"/>
    </source>
</evidence>
<dbReference type="Pfam" id="PF02643">
    <property type="entry name" value="DUF192"/>
    <property type="match status" value="1"/>
</dbReference>
<dbReference type="InterPro" id="IPR038695">
    <property type="entry name" value="Saro_0823-like_sf"/>
</dbReference>
<accession>A0A4Q0VUE8</accession>
<evidence type="ECO:0000313" key="1">
    <source>
        <dbReference type="EMBL" id="RXJ01963.1"/>
    </source>
</evidence>
<organism evidence="1 2">
    <name type="scientific">Anaerobacillus alkaliphilus</name>
    <dbReference type="NCBI Taxonomy" id="1548597"/>
    <lineage>
        <taxon>Bacteria</taxon>
        <taxon>Bacillati</taxon>
        <taxon>Bacillota</taxon>
        <taxon>Bacilli</taxon>
        <taxon>Bacillales</taxon>
        <taxon>Bacillaceae</taxon>
        <taxon>Anaerobacillus</taxon>
    </lineage>
</organism>
<reference evidence="1 2" key="1">
    <citation type="journal article" date="2019" name="Int. J. Syst. Evol. Microbiol.">
        <title>Anaerobacillus alkaliphilus sp. nov., a novel alkaliphilic and moderately halophilic bacterium.</title>
        <authorList>
            <person name="Borsodi A.K."/>
            <person name="Aszalos J.M."/>
            <person name="Bihari P."/>
            <person name="Nagy I."/>
            <person name="Schumann P."/>
            <person name="Sproer C."/>
            <person name="Kovacs A.L."/>
            <person name="Boka K."/>
            <person name="Dobosy P."/>
            <person name="Ovari M."/>
            <person name="Szili-Kovacs T."/>
            <person name="Toth E."/>
        </authorList>
    </citation>
    <scope>NUCLEOTIDE SEQUENCE [LARGE SCALE GENOMIC DNA]</scope>
    <source>
        <strain evidence="1 2">B16-10</strain>
    </source>
</reference>
<dbReference type="InterPro" id="IPR003795">
    <property type="entry name" value="DUF192"/>
</dbReference>
<proteinExistence type="predicted"/>
<gene>
    <name evidence="1" type="ORF">DS745_08685</name>
</gene>
<dbReference type="EMBL" id="QOUX01000030">
    <property type="protein sequence ID" value="RXJ01963.1"/>
    <property type="molecule type" value="Genomic_DNA"/>
</dbReference>
<protein>
    <submittedName>
        <fullName evidence="1">DUF192 domain-containing protein</fullName>
    </submittedName>
</protein>